<evidence type="ECO:0000256" key="3">
    <source>
        <dbReference type="ARBA" id="ARBA00023082"/>
    </source>
</evidence>
<evidence type="ECO:0000313" key="8">
    <source>
        <dbReference type="EMBL" id="REF99816.1"/>
    </source>
</evidence>
<feature type="domain" description="RNA polymerase sigma-70 region 2" evidence="6">
    <location>
        <begin position="33"/>
        <end position="92"/>
    </location>
</feature>
<proteinExistence type="inferred from homology"/>
<evidence type="ECO:0000259" key="6">
    <source>
        <dbReference type="Pfam" id="PF04542"/>
    </source>
</evidence>
<dbReference type="SUPFAM" id="SSF88659">
    <property type="entry name" value="Sigma3 and sigma4 domains of RNA polymerase sigma factors"/>
    <property type="match status" value="1"/>
</dbReference>
<protein>
    <submittedName>
        <fullName evidence="8">RNA polymerase sigma-70 factor (ECF subfamily)</fullName>
    </submittedName>
</protein>
<dbReference type="Gene3D" id="1.10.1740.10">
    <property type="match status" value="1"/>
</dbReference>
<keyword evidence="5" id="KW-0804">Transcription</keyword>
<dbReference type="NCBIfam" id="TIGR02937">
    <property type="entry name" value="sigma70-ECF"/>
    <property type="match status" value="1"/>
</dbReference>
<dbReference type="InterPro" id="IPR013324">
    <property type="entry name" value="RNA_pol_sigma_r3/r4-like"/>
</dbReference>
<dbReference type="Pfam" id="PF04542">
    <property type="entry name" value="Sigma70_r2"/>
    <property type="match status" value="1"/>
</dbReference>
<evidence type="ECO:0000259" key="7">
    <source>
        <dbReference type="Pfam" id="PF08281"/>
    </source>
</evidence>
<dbReference type="PANTHER" id="PTHR43133">
    <property type="entry name" value="RNA POLYMERASE ECF-TYPE SIGMA FACTO"/>
    <property type="match status" value="1"/>
</dbReference>
<keyword evidence="9" id="KW-1185">Reference proteome</keyword>
<dbReference type="CDD" id="cd06171">
    <property type="entry name" value="Sigma70_r4"/>
    <property type="match status" value="1"/>
</dbReference>
<dbReference type="InterPro" id="IPR013249">
    <property type="entry name" value="RNA_pol_sigma70_r4_t2"/>
</dbReference>
<dbReference type="GO" id="GO:0016987">
    <property type="term" value="F:sigma factor activity"/>
    <property type="evidence" value="ECO:0007669"/>
    <property type="project" value="UniProtKB-KW"/>
</dbReference>
<evidence type="ECO:0000313" key="9">
    <source>
        <dbReference type="Proteomes" id="UP000256913"/>
    </source>
</evidence>
<keyword evidence="4" id="KW-0238">DNA-binding</keyword>
<dbReference type="PANTHER" id="PTHR43133:SF50">
    <property type="entry name" value="ECF RNA POLYMERASE SIGMA FACTOR SIGM"/>
    <property type="match status" value="1"/>
</dbReference>
<dbReference type="Proteomes" id="UP000256913">
    <property type="component" value="Unassembled WGS sequence"/>
</dbReference>
<dbReference type="InterPro" id="IPR036388">
    <property type="entry name" value="WH-like_DNA-bd_sf"/>
</dbReference>
<dbReference type="InterPro" id="IPR014284">
    <property type="entry name" value="RNA_pol_sigma-70_dom"/>
</dbReference>
<dbReference type="AlphaFoldDB" id="A0A3D9ZR11"/>
<dbReference type="GO" id="GO:0003677">
    <property type="term" value="F:DNA binding"/>
    <property type="evidence" value="ECO:0007669"/>
    <property type="project" value="UniProtKB-KW"/>
</dbReference>
<dbReference type="EMBL" id="QUMQ01000001">
    <property type="protein sequence ID" value="REF99816.1"/>
    <property type="molecule type" value="Genomic_DNA"/>
</dbReference>
<evidence type="ECO:0000256" key="5">
    <source>
        <dbReference type="ARBA" id="ARBA00023163"/>
    </source>
</evidence>
<accession>A0A3D9ZR11</accession>
<dbReference type="Gene3D" id="1.10.10.10">
    <property type="entry name" value="Winged helix-like DNA-binding domain superfamily/Winged helix DNA-binding domain"/>
    <property type="match status" value="1"/>
</dbReference>
<evidence type="ECO:0000256" key="1">
    <source>
        <dbReference type="ARBA" id="ARBA00010641"/>
    </source>
</evidence>
<dbReference type="InterPro" id="IPR007627">
    <property type="entry name" value="RNA_pol_sigma70_r2"/>
</dbReference>
<comment type="caution">
    <text evidence="8">The sequence shown here is derived from an EMBL/GenBank/DDBJ whole genome shotgun (WGS) entry which is preliminary data.</text>
</comment>
<sequence length="180" mass="20397">MTLVMTAAAAAGGASATYDQVDFDDFYAAKFDVLRSQLYAYLGDRAEAQDLVQEAFCRAYSRWAKIRKYDDPYAWVRRVAWNLATSRLRRQKTFTTFLRRQREEHHDGPSPDRVALVAALAKIPPKLRRAVVLHYLGQLSVAEIAAQEEVPEGTVKSWLSRGRTALAEHLTDDRKGESHV</sequence>
<keyword evidence="3" id="KW-0731">Sigma factor</keyword>
<dbReference type="Pfam" id="PF08281">
    <property type="entry name" value="Sigma70_r4_2"/>
    <property type="match status" value="1"/>
</dbReference>
<gene>
    <name evidence="8" type="ORF">DFJ67_5860</name>
</gene>
<feature type="domain" description="RNA polymerase sigma factor 70 region 4 type 2" evidence="7">
    <location>
        <begin position="114"/>
        <end position="166"/>
    </location>
</feature>
<dbReference type="SUPFAM" id="SSF88946">
    <property type="entry name" value="Sigma2 domain of RNA polymerase sigma factors"/>
    <property type="match status" value="1"/>
</dbReference>
<dbReference type="GO" id="GO:0006352">
    <property type="term" value="P:DNA-templated transcription initiation"/>
    <property type="evidence" value="ECO:0007669"/>
    <property type="project" value="InterPro"/>
</dbReference>
<dbReference type="InterPro" id="IPR039425">
    <property type="entry name" value="RNA_pol_sigma-70-like"/>
</dbReference>
<evidence type="ECO:0000256" key="4">
    <source>
        <dbReference type="ARBA" id="ARBA00023125"/>
    </source>
</evidence>
<organism evidence="8 9">
    <name type="scientific">Asanoa ferruginea</name>
    <dbReference type="NCBI Taxonomy" id="53367"/>
    <lineage>
        <taxon>Bacteria</taxon>
        <taxon>Bacillati</taxon>
        <taxon>Actinomycetota</taxon>
        <taxon>Actinomycetes</taxon>
        <taxon>Micromonosporales</taxon>
        <taxon>Micromonosporaceae</taxon>
        <taxon>Asanoa</taxon>
    </lineage>
</organism>
<reference evidence="8 9" key="1">
    <citation type="submission" date="2018-08" db="EMBL/GenBank/DDBJ databases">
        <title>Sequencing the genomes of 1000 actinobacteria strains.</title>
        <authorList>
            <person name="Klenk H.-P."/>
        </authorList>
    </citation>
    <scope>NUCLEOTIDE SEQUENCE [LARGE SCALE GENOMIC DNA]</scope>
    <source>
        <strain evidence="8 9">DSM 44099</strain>
    </source>
</reference>
<name>A0A3D9ZR11_9ACTN</name>
<comment type="similarity">
    <text evidence="1">Belongs to the sigma-70 factor family. ECF subfamily.</text>
</comment>
<dbReference type="InterPro" id="IPR013325">
    <property type="entry name" value="RNA_pol_sigma_r2"/>
</dbReference>
<evidence type="ECO:0000256" key="2">
    <source>
        <dbReference type="ARBA" id="ARBA00023015"/>
    </source>
</evidence>
<keyword evidence="2" id="KW-0805">Transcription regulation</keyword>